<feature type="compositionally biased region" description="Low complexity" evidence="1">
    <location>
        <begin position="384"/>
        <end position="399"/>
    </location>
</feature>
<feature type="compositionally biased region" description="Basic residues" evidence="1">
    <location>
        <begin position="248"/>
        <end position="257"/>
    </location>
</feature>
<keyword evidence="3" id="KW-1185">Reference proteome</keyword>
<feature type="compositionally biased region" description="Basic and acidic residues" evidence="1">
    <location>
        <begin position="173"/>
        <end position="190"/>
    </location>
</feature>
<dbReference type="HOGENOM" id="CLU_814512_0_0_1"/>
<dbReference type="Proteomes" id="UP000001070">
    <property type="component" value="Unassembled WGS sequence"/>
</dbReference>
<evidence type="ECO:0000256" key="1">
    <source>
        <dbReference type="SAM" id="MobiDB-lite"/>
    </source>
</evidence>
<feature type="compositionally biased region" description="Acidic residues" evidence="1">
    <location>
        <begin position="86"/>
        <end position="104"/>
    </location>
</feature>
<accession>B4JK06</accession>
<reference evidence="2 3" key="1">
    <citation type="journal article" date="2007" name="Nature">
        <title>Evolution of genes and genomes on the Drosophila phylogeny.</title>
        <authorList>
            <consortium name="Drosophila 12 Genomes Consortium"/>
            <person name="Clark A.G."/>
            <person name="Eisen M.B."/>
            <person name="Smith D.R."/>
            <person name="Bergman C.M."/>
            <person name="Oliver B."/>
            <person name="Markow T.A."/>
            <person name="Kaufman T.C."/>
            <person name="Kellis M."/>
            <person name="Gelbart W."/>
            <person name="Iyer V.N."/>
            <person name="Pollard D.A."/>
            <person name="Sackton T.B."/>
            <person name="Larracuente A.M."/>
            <person name="Singh N.D."/>
            <person name="Abad J.P."/>
            <person name="Abt D.N."/>
            <person name="Adryan B."/>
            <person name="Aguade M."/>
            <person name="Akashi H."/>
            <person name="Anderson W.W."/>
            <person name="Aquadro C.F."/>
            <person name="Ardell D.H."/>
            <person name="Arguello R."/>
            <person name="Artieri C.G."/>
            <person name="Barbash D.A."/>
            <person name="Barker D."/>
            <person name="Barsanti P."/>
            <person name="Batterham P."/>
            <person name="Batzoglou S."/>
            <person name="Begun D."/>
            <person name="Bhutkar A."/>
            <person name="Blanco E."/>
            <person name="Bosak S.A."/>
            <person name="Bradley R.K."/>
            <person name="Brand A.D."/>
            <person name="Brent M.R."/>
            <person name="Brooks A.N."/>
            <person name="Brown R.H."/>
            <person name="Butlin R.K."/>
            <person name="Caggese C."/>
            <person name="Calvi B.R."/>
            <person name="Bernardo de Carvalho A."/>
            <person name="Caspi A."/>
            <person name="Castrezana S."/>
            <person name="Celniker S.E."/>
            <person name="Chang J.L."/>
            <person name="Chapple C."/>
            <person name="Chatterji S."/>
            <person name="Chinwalla A."/>
            <person name="Civetta A."/>
            <person name="Clifton S.W."/>
            <person name="Comeron J.M."/>
            <person name="Costello J.C."/>
            <person name="Coyne J.A."/>
            <person name="Daub J."/>
            <person name="David R.G."/>
            <person name="Delcher A.L."/>
            <person name="Delehaunty K."/>
            <person name="Do C.B."/>
            <person name="Ebling H."/>
            <person name="Edwards K."/>
            <person name="Eickbush T."/>
            <person name="Evans J.D."/>
            <person name="Filipski A."/>
            <person name="Findeiss S."/>
            <person name="Freyhult E."/>
            <person name="Fulton L."/>
            <person name="Fulton R."/>
            <person name="Garcia A.C."/>
            <person name="Gardiner A."/>
            <person name="Garfield D.A."/>
            <person name="Garvin B.E."/>
            <person name="Gibson G."/>
            <person name="Gilbert D."/>
            <person name="Gnerre S."/>
            <person name="Godfrey J."/>
            <person name="Good R."/>
            <person name="Gotea V."/>
            <person name="Gravely B."/>
            <person name="Greenberg A.J."/>
            <person name="Griffiths-Jones S."/>
            <person name="Gross S."/>
            <person name="Guigo R."/>
            <person name="Gustafson E.A."/>
            <person name="Haerty W."/>
            <person name="Hahn M.W."/>
            <person name="Halligan D.L."/>
            <person name="Halpern A.L."/>
            <person name="Halter G.M."/>
            <person name="Han M.V."/>
            <person name="Heger A."/>
            <person name="Hillier L."/>
            <person name="Hinrichs A.S."/>
            <person name="Holmes I."/>
            <person name="Hoskins R.A."/>
            <person name="Hubisz M.J."/>
            <person name="Hultmark D."/>
            <person name="Huntley M.A."/>
            <person name="Jaffe D.B."/>
            <person name="Jagadeeshan S."/>
            <person name="Jeck W.R."/>
            <person name="Johnson J."/>
            <person name="Jones C.D."/>
            <person name="Jordan W.C."/>
            <person name="Karpen G.H."/>
            <person name="Kataoka E."/>
            <person name="Keightley P.D."/>
            <person name="Kheradpour P."/>
            <person name="Kirkness E.F."/>
            <person name="Koerich L.B."/>
            <person name="Kristiansen K."/>
            <person name="Kudrna D."/>
            <person name="Kulathinal R.J."/>
            <person name="Kumar S."/>
            <person name="Kwok R."/>
            <person name="Lander E."/>
            <person name="Langley C.H."/>
            <person name="Lapoint R."/>
            <person name="Lazzaro B.P."/>
            <person name="Lee S.J."/>
            <person name="Levesque L."/>
            <person name="Li R."/>
            <person name="Lin C.F."/>
            <person name="Lin M.F."/>
            <person name="Lindblad-Toh K."/>
            <person name="Llopart A."/>
            <person name="Long M."/>
            <person name="Low L."/>
            <person name="Lozovsky E."/>
            <person name="Lu J."/>
            <person name="Luo M."/>
            <person name="Machado C.A."/>
            <person name="Makalowski W."/>
            <person name="Marzo M."/>
            <person name="Matsuda M."/>
            <person name="Matzkin L."/>
            <person name="McAllister B."/>
            <person name="McBride C.S."/>
            <person name="McKernan B."/>
            <person name="McKernan K."/>
            <person name="Mendez-Lago M."/>
            <person name="Minx P."/>
            <person name="Mollenhauer M.U."/>
            <person name="Montooth K."/>
            <person name="Mount S.M."/>
            <person name="Mu X."/>
            <person name="Myers E."/>
            <person name="Negre B."/>
            <person name="Newfeld S."/>
            <person name="Nielsen R."/>
            <person name="Noor M.A."/>
            <person name="O'Grady P."/>
            <person name="Pachter L."/>
            <person name="Papaceit M."/>
            <person name="Parisi M.J."/>
            <person name="Parisi M."/>
            <person name="Parts L."/>
            <person name="Pedersen J.S."/>
            <person name="Pesole G."/>
            <person name="Phillippy A.M."/>
            <person name="Ponting C.P."/>
            <person name="Pop M."/>
            <person name="Porcelli D."/>
            <person name="Powell J.R."/>
            <person name="Prohaska S."/>
            <person name="Pruitt K."/>
            <person name="Puig M."/>
            <person name="Quesneville H."/>
            <person name="Ram K.R."/>
            <person name="Rand D."/>
            <person name="Rasmussen M.D."/>
            <person name="Reed L.K."/>
            <person name="Reenan R."/>
            <person name="Reily A."/>
            <person name="Remington K.A."/>
            <person name="Rieger T.T."/>
            <person name="Ritchie M.G."/>
            <person name="Robin C."/>
            <person name="Rogers Y.H."/>
            <person name="Rohde C."/>
            <person name="Rozas J."/>
            <person name="Rubenfield M.J."/>
            <person name="Ruiz A."/>
            <person name="Russo S."/>
            <person name="Salzberg S.L."/>
            <person name="Sanchez-Gracia A."/>
            <person name="Saranga D.J."/>
            <person name="Sato H."/>
            <person name="Schaeffer S.W."/>
            <person name="Schatz M.C."/>
            <person name="Schlenke T."/>
            <person name="Schwartz R."/>
            <person name="Segarra C."/>
            <person name="Singh R.S."/>
            <person name="Sirot L."/>
            <person name="Sirota M."/>
            <person name="Sisneros N.B."/>
            <person name="Smith C.D."/>
            <person name="Smith T.F."/>
            <person name="Spieth J."/>
            <person name="Stage D.E."/>
            <person name="Stark A."/>
            <person name="Stephan W."/>
            <person name="Strausberg R.L."/>
            <person name="Strempel S."/>
            <person name="Sturgill D."/>
            <person name="Sutton G."/>
            <person name="Sutton G.G."/>
            <person name="Tao W."/>
            <person name="Teichmann S."/>
            <person name="Tobari Y.N."/>
            <person name="Tomimura Y."/>
            <person name="Tsolas J.M."/>
            <person name="Valente V.L."/>
            <person name="Venter E."/>
            <person name="Venter J.C."/>
            <person name="Vicario S."/>
            <person name="Vieira F.G."/>
            <person name="Vilella A.J."/>
            <person name="Villasante A."/>
            <person name="Walenz B."/>
            <person name="Wang J."/>
            <person name="Wasserman M."/>
            <person name="Watts T."/>
            <person name="Wilson D."/>
            <person name="Wilson R.K."/>
            <person name="Wing R.A."/>
            <person name="Wolfner M.F."/>
            <person name="Wong A."/>
            <person name="Wong G.K."/>
            <person name="Wu C.I."/>
            <person name="Wu G."/>
            <person name="Yamamoto D."/>
            <person name="Yang H.P."/>
            <person name="Yang S.P."/>
            <person name="Yorke J.A."/>
            <person name="Yoshida K."/>
            <person name="Zdobnov E."/>
            <person name="Zhang P."/>
            <person name="Zhang Y."/>
            <person name="Zimin A.V."/>
            <person name="Baldwin J."/>
            <person name="Abdouelleil A."/>
            <person name="Abdulkadir J."/>
            <person name="Abebe A."/>
            <person name="Abera B."/>
            <person name="Abreu J."/>
            <person name="Acer S.C."/>
            <person name="Aftuck L."/>
            <person name="Alexander A."/>
            <person name="An P."/>
            <person name="Anderson E."/>
            <person name="Anderson S."/>
            <person name="Arachi H."/>
            <person name="Azer M."/>
            <person name="Bachantsang P."/>
            <person name="Barry A."/>
            <person name="Bayul T."/>
            <person name="Berlin A."/>
            <person name="Bessette D."/>
            <person name="Bloom T."/>
            <person name="Blye J."/>
            <person name="Boguslavskiy L."/>
            <person name="Bonnet C."/>
            <person name="Boukhgalter B."/>
            <person name="Bourzgui I."/>
            <person name="Brown A."/>
            <person name="Cahill P."/>
            <person name="Channer S."/>
            <person name="Cheshatsang Y."/>
            <person name="Chuda L."/>
            <person name="Citroen M."/>
            <person name="Collymore A."/>
            <person name="Cooke P."/>
            <person name="Costello M."/>
            <person name="D'Aco K."/>
            <person name="Daza R."/>
            <person name="De Haan G."/>
            <person name="DeGray S."/>
            <person name="DeMaso C."/>
            <person name="Dhargay N."/>
            <person name="Dooley K."/>
            <person name="Dooley E."/>
            <person name="Doricent M."/>
            <person name="Dorje P."/>
            <person name="Dorjee K."/>
            <person name="Dupes A."/>
            <person name="Elong R."/>
            <person name="Falk J."/>
            <person name="Farina A."/>
            <person name="Faro S."/>
            <person name="Ferguson D."/>
            <person name="Fisher S."/>
            <person name="Foley C.D."/>
            <person name="Franke A."/>
            <person name="Friedrich D."/>
            <person name="Gadbois L."/>
            <person name="Gearin G."/>
            <person name="Gearin C.R."/>
            <person name="Giannoukos G."/>
            <person name="Goode T."/>
            <person name="Graham J."/>
            <person name="Grandbois E."/>
            <person name="Grewal S."/>
            <person name="Gyaltsen K."/>
            <person name="Hafez N."/>
            <person name="Hagos B."/>
            <person name="Hall J."/>
            <person name="Henson C."/>
            <person name="Hollinger A."/>
            <person name="Honan T."/>
            <person name="Huard M.D."/>
            <person name="Hughes L."/>
            <person name="Hurhula B."/>
            <person name="Husby M.E."/>
            <person name="Kamat A."/>
            <person name="Kanga B."/>
            <person name="Kashin S."/>
            <person name="Khazanovich D."/>
            <person name="Kisner P."/>
            <person name="Lance K."/>
            <person name="Lara M."/>
            <person name="Lee W."/>
            <person name="Lennon N."/>
            <person name="Letendre F."/>
            <person name="LeVine R."/>
            <person name="Lipovsky A."/>
            <person name="Liu X."/>
            <person name="Liu J."/>
            <person name="Liu S."/>
            <person name="Lokyitsang T."/>
            <person name="Lokyitsang Y."/>
            <person name="Lubonja R."/>
            <person name="Lui A."/>
            <person name="MacDonald P."/>
            <person name="Magnisalis V."/>
            <person name="Maru K."/>
            <person name="Matthews C."/>
            <person name="McCusker W."/>
            <person name="McDonough S."/>
            <person name="Mehta T."/>
            <person name="Meldrim J."/>
            <person name="Meneus L."/>
            <person name="Mihai O."/>
            <person name="Mihalev A."/>
            <person name="Mihova T."/>
            <person name="Mittelman R."/>
            <person name="Mlenga V."/>
            <person name="Montmayeur A."/>
            <person name="Mulrain L."/>
            <person name="Navidi A."/>
            <person name="Naylor J."/>
            <person name="Negash T."/>
            <person name="Nguyen T."/>
            <person name="Nguyen N."/>
            <person name="Nicol R."/>
            <person name="Norbu C."/>
            <person name="Norbu N."/>
            <person name="Novod N."/>
            <person name="O'Neill B."/>
            <person name="Osman S."/>
            <person name="Markiewicz E."/>
            <person name="Oyono O.L."/>
            <person name="Patti C."/>
            <person name="Phunkhang P."/>
            <person name="Pierre F."/>
            <person name="Priest M."/>
            <person name="Raghuraman S."/>
            <person name="Rege F."/>
            <person name="Reyes R."/>
            <person name="Rise C."/>
            <person name="Rogov P."/>
            <person name="Ross K."/>
            <person name="Ryan E."/>
            <person name="Settipalli S."/>
            <person name="Shea T."/>
            <person name="Sherpa N."/>
            <person name="Shi L."/>
            <person name="Shih D."/>
            <person name="Sparrow T."/>
            <person name="Spaulding J."/>
            <person name="Stalker J."/>
            <person name="Stange-Thomann N."/>
            <person name="Stavropoulos S."/>
            <person name="Stone C."/>
            <person name="Strader C."/>
            <person name="Tesfaye S."/>
            <person name="Thomson T."/>
            <person name="Thoulutsang Y."/>
            <person name="Thoulutsang D."/>
            <person name="Topham K."/>
            <person name="Topping I."/>
            <person name="Tsamla T."/>
            <person name="Vassiliev H."/>
            <person name="Vo A."/>
            <person name="Wangchuk T."/>
            <person name="Wangdi T."/>
            <person name="Weiand M."/>
            <person name="Wilkinson J."/>
            <person name="Wilson A."/>
            <person name="Yadav S."/>
            <person name="Young G."/>
            <person name="Yu Q."/>
            <person name="Zembek L."/>
            <person name="Zhong D."/>
            <person name="Zimmer A."/>
            <person name="Zwirko Z."/>
            <person name="Jaffe D.B."/>
            <person name="Alvarez P."/>
            <person name="Brockman W."/>
            <person name="Butler J."/>
            <person name="Chin C."/>
            <person name="Gnerre S."/>
            <person name="Grabherr M."/>
            <person name="Kleber M."/>
            <person name="Mauceli E."/>
            <person name="MacCallum I."/>
        </authorList>
    </citation>
    <scope>NUCLEOTIDE SEQUENCE [LARGE SCALE GENOMIC DNA]</scope>
    <source>
        <strain evidence="3">Tucson 15287-2541.00</strain>
    </source>
</reference>
<dbReference type="STRING" id="7222.B4JK06"/>
<dbReference type="InParanoid" id="B4JK06"/>
<feature type="compositionally biased region" description="Pro residues" evidence="1">
    <location>
        <begin position="373"/>
        <end position="383"/>
    </location>
</feature>
<dbReference type="OrthoDB" id="1734063at2759"/>
<feature type="region of interest" description="Disordered" evidence="1">
    <location>
        <begin position="144"/>
        <end position="196"/>
    </location>
</feature>
<feature type="region of interest" description="Disordered" evidence="1">
    <location>
        <begin position="314"/>
        <end position="333"/>
    </location>
</feature>
<feature type="region of interest" description="Disordered" evidence="1">
    <location>
        <begin position="82"/>
        <end position="119"/>
    </location>
</feature>
<feature type="compositionally biased region" description="Polar residues" evidence="1">
    <location>
        <begin position="155"/>
        <end position="165"/>
    </location>
</feature>
<feature type="region of interest" description="Disordered" evidence="1">
    <location>
        <begin position="215"/>
        <end position="284"/>
    </location>
</feature>
<dbReference type="FunCoup" id="B4JK06">
    <property type="interactions" value="7"/>
</dbReference>
<dbReference type="EMBL" id="CH916370">
    <property type="protein sequence ID" value="EDV99908.1"/>
    <property type="molecule type" value="Genomic_DNA"/>
</dbReference>
<protein>
    <submittedName>
        <fullName evidence="2">GH12139</fullName>
    </submittedName>
</protein>
<evidence type="ECO:0000313" key="2">
    <source>
        <dbReference type="EMBL" id="EDV99908.1"/>
    </source>
</evidence>
<proteinExistence type="predicted"/>
<evidence type="ECO:0000313" key="3">
    <source>
        <dbReference type="Proteomes" id="UP000001070"/>
    </source>
</evidence>
<sequence length="419" mass="47596">MLLVLVLMVSAVVGYDHSVNYWQAFAPGKLLQRLDALTSPTTGQLNVSAAELPHAQPKLDEDADTVEETDVDVDVDVDAIEHDHDYDDTDDDDVEAETEAEELEADSHSAEANSGEDYERNYEQFVRQYFDRAADDDYAADDDDAVDEHAKDVSVETQAEASNVQPEKKLKKLQMEEKQKQKQKEKEKQNCRHVHRQGQLCKICREKRNNEISETCSYSHEAQPEQYAYGSGTEYKRYRDHDDDERTKRRRGRHTKTKQKEKQKEEQKDKVKEKQKEQVTPSSSLCERRLVGKSVCYECKDSGGQILRRCYDAATSKQSRSTANLPNARESKQEQRIYKRTISYSYAQGGNHANDYNDNDNDNDDIIMTTTPPIKPPTTPPTTSPTTPSATTAASTPNVSRRLARIVRRRVGIPASIAI</sequence>
<feature type="compositionally biased region" description="Polar residues" evidence="1">
    <location>
        <begin position="315"/>
        <end position="325"/>
    </location>
</feature>
<dbReference type="PhylomeDB" id="B4JK06"/>
<dbReference type="OMA" id="TCSYSHE"/>
<dbReference type="eggNOG" id="ENOG502S3CE">
    <property type="taxonomic scope" value="Eukaryota"/>
</dbReference>
<dbReference type="AlphaFoldDB" id="B4JK06"/>
<gene>
    <name evidence="2" type="primary">Dgri\GH12139</name>
    <name evidence="2" type="ORF">Dgri_GH12139</name>
</gene>
<feature type="region of interest" description="Disordered" evidence="1">
    <location>
        <begin position="369"/>
        <end position="399"/>
    </location>
</feature>
<dbReference type="KEGG" id="dgr:6564597"/>
<organism evidence="3">
    <name type="scientific">Drosophila grimshawi</name>
    <name type="common">Hawaiian fruit fly</name>
    <name type="synonym">Idiomyia grimshawi</name>
    <dbReference type="NCBI Taxonomy" id="7222"/>
    <lineage>
        <taxon>Eukaryota</taxon>
        <taxon>Metazoa</taxon>
        <taxon>Ecdysozoa</taxon>
        <taxon>Arthropoda</taxon>
        <taxon>Hexapoda</taxon>
        <taxon>Insecta</taxon>
        <taxon>Pterygota</taxon>
        <taxon>Neoptera</taxon>
        <taxon>Endopterygota</taxon>
        <taxon>Diptera</taxon>
        <taxon>Brachycera</taxon>
        <taxon>Muscomorpha</taxon>
        <taxon>Ephydroidea</taxon>
        <taxon>Drosophilidae</taxon>
        <taxon>Drosophila</taxon>
        <taxon>Hawaiian Drosophila</taxon>
    </lineage>
</organism>
<feature type="compositionally biased region" description="Basic and acidic residues" evidence="1">
    <location>
        <begin position="258"/>
        <end position="277"/>
    </location>
</feature>
<feature type="compositionally biased region" description="Basic and acidic residues" evidence="1">
    <location>
        <begin position="234"/>
        <end position="247"/>
    </location>
</feature>
<name>B4JK06_DROGR</name>